<keyword evidence="2" id="KW-0472">Membrane</keyword>
<keyword evidence="2" id="KW-0812">Transmembrane</keyword>
<dbReference type="EMBL" id="JACHHZ010000001">
    <property type="protein sequence ID" value="MBB6092328.1"/>
    <property type="molecule type" value="Genomic_DNA"/>
</dbReference>
<feature type="transmembrane region" description="Helical" evidence="2">
    <location>
        <begin position="12"/>
        <end position="32"/>
    </location>
</feature>
<dbReference type="Proteomes" id="UP000588068">
    <property type="component" value="Unassembled WGS sequence"/>
</dbReference>
<sequence>MTSNHRLRFELIVASVLLGLGLFALPGVIFWVGTSLLGPYGQGTGVGTFYGDFYGDLASGVGRAWALALGPLVVVSLIRLLFVKRRAEGTGAEQEVPAAPPQPPTQDQRRVEPRVSLE</sequence>
<reference evidence="3 4" key="1">
    <citation type="submission" date="2020-08" db="EMBL/GenBank/DDBJ databases">
        <title>Genomic Encyclopedia of Type Strains, Phase IV (KMG-IV): sequencing the most valuable type-strain genomes for metagenomic binning, comparative biology and taxonomic classification.</title>
        <authorList>
            <person name="Goeker M."/>
        </authorList>
    </citation>
    <scope>NUCLEOTIDE SEQUENCE [LARGE SCALE GENOMIC DNA]</scope>
    <source>
        <strain evidence="3 4">DSM 26723</strain>
    </source>
</reference>
<evidence type="ECO:0000313" key="3">
    <source>
        <dbReference type="EMBL" id="MBB6092328.1"/>
    </source>
</evidence>
<gene>
    <name evidence="3" type="ORF">HNQ60_001174</name>
</gene>
<evidence type="ECO:0000256" key="2">
    <source>
        <dbReference type="SAM" id="Phobius"/>
    </source>
</evidence>
<feature type="region of interest" description="Disordered" evidence="1">
    <location>
        <begin position="89"/>
        <end position="118"/>
    </location>
</feature>
<evidence type="ECO:0000313" key="4">
    <source>
        <dbReference type="Proteomes" id="UP000588068"/>
    </source>
</evidence>
<organism evidence="3 4">
    <name type="scientific">Povalibacter uvarum</name>
    <dbReference type="NCBI Taxonomy" id="732238"/>
    <lineage>
        <taxon>Bacteria</taxon>
        <taxon>Pseudomonadati</taxon>
        <taxon>Pseudomonadota</taxon>
        <taxon>Gammaproteobacteria</taxon>
        <taxon>Steroidobacterales</taxon>
        <taxon>Steroidobacteraceae</taxon>
        <taxon>Povalibacter</taxon>
    </lineage>
</organism>
<proteinExistence type="predicted"/>
<accession>A0A841HJD1</accession>
<feature type="compositionally biased region" description="Basic and acidic residues" evidence="1">
    <location>
        <begin position="107"/>
        <end position="118"/>
    </location>
</feature>
<evidence type="ECO:0000256" key="1">
    <source>
        <dbReference type="SAM" id="MobiDB-lite"/>
    </source>
</evidence>
<feature type="transmembrane region" description="Helical" evidence="2">
    <location>
        <begin position="64"/>
        <end position="82"/>
    </location>
</feature>
<keyword evidence="4" id="KW-1185">Reference proteome</keyword>
<dbReference type="AlphaFoldDB" id="A0A841HJD1"/>
<protein>
    <submittedName>
        <fullName evidence="3">Uncharacterized protein</fullName>
    </submittedName>
</protein>
<name>A0A841HJD1_9GAMM</name>
<comment type="caution">
    <text evidence="3">The sequence shown here is derived from an EMBL/GenBank/DDBJ whole genome shotgun (WGS) entry which is preliminary data.</text>
</comment>
<dbReference type="RefSeq" id="WP_184330060.1">
    <property type="nucleotide sequence ID" value="NZ_JACHHZ010000001.1"/>
</dbReference>
<keyword evidence="2" id="KW-1133">Transmembrane helix</keyword>